<evidence type="ECO:0000313" key="9">
    <source>
        <dbReference type="Proteomes" id="UP000015103"/>
    </source>
</evidence>
<feature type="region of interest" description="Disordered" evidence="7">
    <location>
        <begin position="722"/>
        <end position="749"/>
    </location>
</feature>
<dbReference type="EMBL" id="ACPB03005099">
    <property type="status" value="NOT_ANNOTATED_CDS"/>
    <property type="molecule type" value="Genomic_DNA"/>
</dbReference>
<dbReference type="InterPro" id="IPR035976">
    <property type="entry name" value="Sushi/SCR/CCP_sf"/>
</dbReference>
<feature type="disulfide bond" evidence="6">
    <location>
        <begin position="950"/>
        <end position="977"/>
    </location>
</feature>
<dbReference type="Gene3D" id="2.10.70.10">
    <property type="entry name" value="Complement Module, domain 1"/>
    <property type="match status" value="16"/>
</dbReference>
<dbReference type="VEuPathDB" id="VectorBase:RPRC013382"/>
<dbReference type="CDD" id="cd00033">
    <property type="entry name" value="CCP"/>
    <property type="match status" value="11"/>
</dbReference>
<dbReference type="STRING" id="13249.T1IAR1"/>
<dbReference type="Pfam" id="PF00084">
    <property type="entry name" value="Sushi"/>
    <property type="match status" value="12"/>
</dbReference>
<dbReference type="PROSITE" id="PS51390">
    <property type="entry name" value="WAP"/>
    <property type="match status" value="1"/>
</dbReference>
<dbReference type="SUPFAM" id="SSF57535">
    <property type="entry name" value="Complement control module/SCR domain"/>
    <property type="match status" value="13"/>
</dbReference>
<dbReference type="Pfam" id="PF00095">
    <property type="entry name" value="WAP"/>
    <property type="match status" value="1"/>
</dbReference>
<dbReference type="SMR" id="T1IAR1"/>
<feature type="disulfide bond" evidence="6">
    <location>
        <begin position="1355"/>
        <end position="1382"/>
    </location>
</feature>
<dbReference type="SMART" id="SM00032">
    <property type="entry name" value="CCP"/>
    <property type="match status" value="16"/>
</dbReference>
<dbReference type="InterPro" id="IPR050350">
    <property type="entry name" value="Compl-Cell_Adhes-Reg"/>
</dbReference>
<feature type="compositionally biased region" description="Acidic residues" evidence="7">
    <location>
        <begin position="1"/>
        <end position="11"/>
    </location>
</feature>
<feature type="disulfide bond" evidence="6">
    <location>
        <begin position="1534"/>
        <end position="1561"/>
    </location>
</feature>
<feature type="disulfide bond" evidence="6">
    <location>
        <begin position="348"/>
        <end position="375"/>
    </location>
</feature>
<keyword evidence="1 6" id="KW-0768">Sushi</keyword>
<comment type="caution">
    <text evidence="6">Lacks conserved residue(s) required for the propagation of feature annotation.</text>
</comment>
<protein>
    <submittedName>
        <fullName evidence="8">Uncharacterized protein</fullName>
    </submittedName>
</protein>
<dbReference type="GO" id="GO:0030414">
    <property type="term" value="F:peptidase inhibitor activity"/>
    <property type="evidence" value="ECO:0007669"/>
    <property type="project" value="InterPro"/>
</dbReference>
<keyword evidence="3" id="KW-0677">Repeat</keyword>
<accession>T1IAR1</accession>
<feature type="disulfide bond" evidence="6">
    <location>
        <begin position="1475"/>
        <end position="1502"/>
    </location>
</feature>
<dbReference type="EMBL" id="ACPB03005098">
    <property type="status" value="NOT_ANNOTATED_CDS"/>
    <property type="molecule type" value="Genomic_DNA"/>
</dbReference>
<proteinExistence type="predicted"/>
<dbReference type="PROSITE" id="PS50923">
    <property type="entry name" value="SUSHI"/>
    <property type="match status" value="13"/>
</dbReference>
<keyword evidence="5" id="KW-0325">Glycoprotein</keyword>
<evidence type="ECO:0000256" key="3">
    <source>
        <dbReference type="ARBA" id="ARBA00022737"/>
    </source>
</evidence>
<name>T1IAR1_RHOPR</name>
<feature type="disulfide bond" evidence="6">
    <location>
        <begin position="288"/>
        <end position="315"/>
    </location>
</feature>
<dbReference type="PANTHER" id="PTHR19325:SF555">
    <property type="entry name" value="HIG-ANCHORING SCAFFOLD PROTEIN, ISOFORM G"/>
    <property type="match status" value="1"/>
</dbReference>
<dbReference type="eggNOG" id="KOG4297">
    <property type="taxonomic scope" value="Eukaryota"/>
</dbReference>
<dbReference type="PANTHER" id="PTHR19325">
    <property type="entry name" value="COMPLEMENT COMPONENT-RELATED SUSHI DOMAIN-CONTAINING"/>
    <property type="match status" value="1"/>
</dbReference>
<organism evidence="8 9">
    <name type="scientific">Rhodnius prolixus</name>
    <name type="common">Triatomid bug</name>
    <dbReference type="NCBI Taxonomy" id="13249"/>
    <lineage>
        <taxon>Eukaryota</taxon>
        <taxon>Metazoa</taxon>
        <taxon>Ecdysozoa</taxon>
        <taxon>Arthropoda</taxon>
        <taxon>Hexapoda</taxon>
        <taxon>Insecta</taxon>
        <taxon>Pterygota</taxon>
        <taxon>Neoptera</taxon>
        <taxon>Paraneoptera</taxon>
        <taxon>Hemiptera</taxon>
        <taxon>Heteroptera</taxon>
        <taxon>Panheteroptera</taxon>
        <taxon>Cimicomorpha</taxon>
        <taxon>Reduviidae</taxon>
        <taxon>Triatominae</taxon>
        <taxon>Rhodnius</taxon>
    </lineage>
</organism>
<feature type="disulfide bond" evidence="6">
    <location>
        <begin position="101"/>
        <end position="128"/>
    </location>
</feature>
<evidence type="ECO:0000256" key="4">
    <source>
        <dbReference type="ARBA" id="ARBA00023157"/>
    </source>
</evidence>
<feature type="region of interest" description="Disordered" evidence="7">
    <location>
        <begin position="1"/>
        <end position="29"/>
    </location>
</feature>
<evidence type="ECO:0000256" key="2">
    <source>
        <dbReference type="ARBA" id="ARBA00022729"/>
    </source>
</evidence>
<evidence type="ECO:0000256" key="5">
    <source>
        <dbReference type="ARBA" id="ARBA00023180"/>
    </source>
</evidence>
<dbReference type="EMBL" id="ACPB03005100">
    <property type="status" value="NOT_ANNOTATED_CDS"/>
    <property type="molecule type" value="Genomic_DNA"/>
</dbReference>
<dbReference type="Proteomes" id="UP000015103">
    <property type="component" value="Unassembled WGS sequence"/>
</dbReference>
<dbReference type="GO" id="GO:0005576">
    <property type="term" value="C:extracellular region"/>
    <property type="evidence" value="ECO:0007669"/>
    <property type="project" value="InterPro"/>
</dbReference>
<dbReference type="FunCoup" id="T1IAR1">
    <property type="interactions" value="16"/>
</dbReference>
<dbReference type="EnsemblMetazoa" id="RPRC013382-RA">
    <property type="protein sequence ID" value="RPRC013382-PA"/>
    <property type="gene ID" value="RPRC013382"/>
</dbReference>
<dbReference type="HOGENOM" id="CLU_002791_0_0_1"/>
<evidence type="ECO:0000313" key="8">
    <source>
        <dbReference type="EnsemblMetazoa" id="RPRC013382-PA"/>
    </source>
</evidence>
<keyword evidence="4 6" id="KW-1015">Disulfide bond</keyword>
<sequence>DNEDYSAESEDDAKVYKNPRNSPSVECPRDEEHAEFIGQKCLRKCSNDEDCKSKKKKCLCDGVCGMSCIKPERECADLQSPSLGSVTLSGRLFGDSATYTCDPGYHLVGLKERTCRGDGEWTGAPAQCRHNVFCKEPQEIPHARHNALPQQTTFPLDTELQYQCHLGYTTKGFPTAKCLALDKSASWFGPDITCEPKSCGTPPHLSNGYHVGDCYTFGCKITYSCSDGYELVGRSTRVCQADGIWSPKEQLPACVLVTAVECPVPESPPFGTAVYTSCQYNSVVSYECKYGYTLVGNATRRCGADRKWSGSPPKCQVIDCGKPGPLYNGWIENLEAGTGLGASIIFRCHEGMTLQGNTSSVCQLDGTWRYPLPLCLAGWIVSTVCTLTLYKLSKEEVNGVVAQGRVSINAEMNSSAHVMSEPVLVDHGKELILQCEQRYEANTSDSPVVCNNGSWTQIPRCIPARCKQLPNVPKNGMIIAPKTDHGMKARFACKDGYVLKGENTTECRYGTWSSAHPYCQEVHCPFPGYVENGKVLLVGNMGLYDYRPYVRKVSNNKQIMYECNKGYTLLGDPPGATCIGGHWSPKELPRCVPGLHPRLRWSRKKRSIILRKLRRIKRALDENLRLADCKCLVKGLFSLYHPLESLRPVAIVRPKSYLDMLLPILPLSKLNYNFSEANYSWPVDMLNQNNCAQGFCGDWFSVTRRGTNPLLNHYWYGIPRKPASTPNKPETSSAGSGRHKGSSKSGNDFLFHPNKNKIFQNLKGLLYKVTNLLNNSYVKMVTRLKVPAVLMGSTTNIKGIERKQEEQSNFIIKGGGPCSPISLENYTKLEILKKGGGSGRRVSGKLHPVDKGGGVRGSLGPGIKNATYPHGTSVKLICSVGFASNVPNGTAKCVRAKWRPAKPKCQVAPCKIPATEEGVFTRPGGDAAVAGEIVQDNGYVQHAETVDFSCRVGYNVHGPDAIRCWHGQWNVSVLPFCTPAPCMLPKIPNGQYLLGYRPGLTIGNGSSVRFQCDTEYRPSTSEPITCVLGELRPTQPHCKPVFQMSTFHFISILPLDPGSLYMAGGDITKAGEMGSVDYISGLRGSCGPPARIEGSLVYKKGEPLAQAERKFVTFNCIASIMGEKVTWTIICQDGSWLGHSLNCDNTTCLFTNSEPNVATFYQDQLVTEESVEFPSGAELQFRCADIGKFAMIGSNRRRCNAGSWDGVRPACFGLNQENDYLLEKPPTILFRHELGPIAQSNDGKLIVYPATSLHMECLWIRRFGTPKWAVSHKFRKYPEAWNTEPGRDSQLEYRLSILHASKDDSGTFTCITPTRHTHSVEIIVKAVHCQPLPARRGLAMSTQETKMNTKVVMSCTNGNSLIGAHELTCLPSGNWSAPMPVCQSMECPELANLPDRRLRTSIISREVGGQVVFSCSPGYGLDGPQHSTCLASGEWATPFPTCVEVQCTPPTAPENGYLAGRSTTYKAGDLVQFSCNHDFMMSGQPIIACQENGRWSGPTPSCVRACSYPGTVISGSISSVKFHYRIGETVTFQCDQGLTMEGPAMLTCLPTAKWSSNIPVC</sequence>
<dbReference type="InterPro" id="IPR000436">
    <property type="entry name" value="Sushi_SCR_CCP_dom"/>
</dbReference>
<keyword evidence="9" id="KW-1185">Reference proteome</keyword>
<evidence type="ECO:0000256" key="1">
    <source>
        <dbReference type="ARBA" id="ARBA00022659"/>
    </source>
</evidence>
<dbReference type="InterPro" id="IPR008197">
    <property type="entry name" value="WAP_dom"/>
</dbReference>
<feature type="disulfide bond" evidence="6">
    <location>
        <begin position="1415"/>
        <end position="1442"/>
    </location>
</feature>
<dbReference type="OMA" id="DHHDNNT"/>
<evidence type="ECO:0000256" key="7">
    <source>
        <dbReference type="SAM" id="MobiDB-lite"/>
    </source>
</evidence>
<dbReference type="FunFam" id="2.10.70.10:FF:000086">
    <property type="entry name" value="Hig-anchoring scaffold protein, isoform A"/>
    <property type="match status" value="1"/>
</dbReference>
<evidence type="ECO:0000256" key="6">
    <source>
        <dbReference type="PROSITE-ProRule" id="PRU00302"/>
    </source>
</evidence>
<keyword evidence="2" id="KW-0732">Signal</keyword>
<reference evidence="8" key="1">
    <citation type="submission" date="2015-05" db="UniProtKB">
        <authorList>
            <consortium name="EnsemblMetazoa"/>
        </authorList>
    </citation>
    <scope>IDENTIFICATION</scope>
</reference>
<dbReference type="InParanoid" id="T1IAR1"/>
<dbReference type="FunFam" id="2.10.70.10:FF:000014">
    <property type="entry name" value="Membrane cofactor protein"/>
    <property type="match status" value="1"/>
</dbReference>